<evidence type="ECO:0000313" key="2">
    <source>
        <dbReference type="EMBL" id="EYC24106.1"/>
    </source>
</evidence>
<evidence type="ECO:0000256" key="1">
    <source>
        <dbReference type="SAM" id="Phobius"/>
    </source>
</evidence>
<reference evidence="3" key="1">
    <citation type="journal article" date="2015" name="Nat. Genet.">
        <title>The genome and transcriptome of the zoonotic hookworm Ancylostoma ceylanicum identify infection-specific gene families.</title>
        <authorList>
            <person name="Schwarz E.M."/>
            <person name="Hu Y."/>
            <person name="Antoshechkin I."/>
            <person name="Miller M.M."/>
            <person name="Sternberg P.W."/>
            <person name="Aroian R.V."/>
        </authorList>
    </citation>
    <scope>NUCLEOTIDE SEQUENCE</scope>
    <source>
        <strain evidence="3">HY135</strain>
    </source>
</reference>
<comment type="caution">
    <text evidence="2">The sequence shown here is derived from an EMBL/GenBank/DDBJ whole genome shotgun (WGS) entry which is preliminary data.</text>
</comment>
<organism evidence="2 3">
    <name type="scientific">Ancylostoma ceylanicum</name>
    <dbReference type="NCBI Taxonomy" id="53326"/>
    <lineage>
        <taxon>Eukaryota</taxon>
        <taxon>Metazoa</taxon>
        <taxon>Ecdysozoa</taxon>
        <taxon>Nematoda</taxon>
        <taxon>Chromadorea</taxon>
        <taxon>Rhabditida</taxon>
        <taxon>Rhabditina</taxon>
        <taxon>Rhabditomorpha</taxon>
        <taxon>Strongyloidea</taxon>
        <taxon>Ancylostomatidae</taxon>
        <taxon>Ancylostomatinae</taxon>
        <taxon>Ancylostoma</taxon>
    </lineage>
</organism>
<keyword evidence="1" id="KW-1133">Transmembrane helix</keyword>
<keyword evidence="1" id="KW-0812">Transmembrane</keyword>
<accession>A0A016VA19</accession>
<keyword evidence="3" id="KW-1185">Reference proteome</keyword>
<dbReference type="AlphaFoldDB" id="A0A016VA19"/>
<sequence length="75" mass="8552">MLAFDVRKITATVMQVLPSRFDLASFIHFFIQDSSEQLYLWYTLAIASAMIVHALEGFRRPPNLDCEMCCGNVHA</sequence>
<dbReference type="Proteomes" id="UP000024635">
    <property type="component" value="Unassembled WGS sequence"/>
</dbReference>
<dbReference type="EMBL" id="JARK01001350">
    <property type="protein sequence ID" value="EYC24106.1"/>
    <property type="molecule type" value="Genomic_DNA"/>
</dbReference>
<gene>
    <name evidence="2" type="primary">Acey_s0014.g2327</name>
    <name evidence="2" type="ORF">Y032_0014g2327</name>
</gene>
<evidence type="ECO:0000313" key="3">
    <source>
        <dbReference type="Proteomes" id="UP000024635"/>
    </source>
</evidence>
<protein>
    <submittedName>
        <fullName evidence="2">Uncharacterized protein</fullName>
    </submittedName>
</protein>
<proteinExistence type="predicted"/>
<name>A0A016VA19_9BILA</name>
<keyword evidence="1" id="KW-0472">Membrane</keyword>
<feature type="transmembrane region" description="Helical" evidence="1">
    <location>
        <begin position="39"/>
        <end position="58"/>
    </location>
</feature>